<dbReference type="Proteomes" id="UP001305815">
    <property type="component" value="Chromosome"/>
</dbReference>
<dbReference type="PANTHER" id="PTHR35787">
    <property type="entry name" value="GLYCEROL UPTAKE OPERON ANTITERMINATOR REGULATORY PROTEIN"/>
    <property type="match status" value="1"/>
</dbReference>
<gene>
    <name evidence="1" type="primary">ygcP</name>
    <name evidence="1" type="ORF">Lac1_05550</name>
</gene>
<evidence type="ECO:0000313" key="1">
    <source>
        <dbReference type="EMBL" id="BDZ76372.1"/>
    </source>
</evidence>
<evidence type="ECO:0000313" key="2">
    <source>
        <dbReference type="Proteomes" id="UP001305815"/>
    </source>
</evidence>
<name>A0ABM8I7T6_9FIRM</name>
<keyword evidence="2" id="KW-1185">Reference proteome</keyword>
<dbReference type="EMBL" id="AP027742">
    <property type="protein sequence ID" value="BDZ76372.1"/>
    <property type="molecule type" value="Genomic_DNA"/>
</dbReference>
<dbReference type="SUPFAM" id="SSF110391">
    <property type="entry name" value="GlpP-like"/>
    <property type="match status" value="1"/>
</dbReference>
<sequence length="191" mass="21399">MALTTEEFMELTADCPVIPAAKNDEWLEACLASESKLVYVLYGDICNIADIVKKLKEKDKKVIVHIDLIEGLTSKEICVDFIKKYTMADGIISLKPTMIKRAKDLGIFTIQRFYMMDGRSYTNIVKHVRHTNPEVVEFMPAGLTKLIPYLVHEVDKPVVASGLIQDKEDVMGALKAGAMAVSSTNREVWDC</sequence>
<dbReference type="RefSeq" id="WP_316266177.1">
    <property type="nucleotide sequence ID" value="NZ_AP027742.1"/>
</dbReference>
<dbReference type="PANTHER" id="PTHR35787:SF1">
    <property type="entry name" value="GLYCEROL UPTAKE OPERON ANTITERMINATOR REGULATORY PROTEIN"/>
    <property type="match status" value="1"/>
</dbReference>
<dbReference type="PIRSF" id="PIRSF016897">
    <property type="entry name" value="GlpP"/>
    <property type="match status" value="1"/>
</dbReference>
<dbReference type="InterPro" id="IPR013785">
    <property type="entry name" value="Aldolase_TIM"/>
</dbReference>
<reference evidence="2" key="1">
    <citation type="journal article" date="2023" name="Int. J. Syst. Evol. Microbiol.">
        <title>Claveliimonas bilis gen. nov., sp. nov., deoxycholic acid-producing bacteria isolated from human faeces, and reclassification of Sellimonas monacensis Zenner et al. 2021 as Claveliimonas monacensis comb. nov.</title>
        <authorList>
            <person name="Hisatomi A."/>
            <person name="Kastawa N.W.E.P.G."/>
            <person name="Song I."/>
            <person name="Ohkuma M."/>
            <person name="Fukiya S."/>
            <person name="Sakamoto M."/>
        </authorList>
    </citation>
    <scope>NUCLEOTIDE SEQUENCE [LARGE SCALE GENOMIC DNA]</scope>
    <source>
        <strain evidence="2">12BBH14</strain>
    </source>
</reference>
<organism evidence="1 2">
    <name type="scientific">Claveliimonas bilis</name>
    <dbReference type="NCBI Taxonomy" id="3028070"/>
    <lineage>
        <taxon>Bacteria</taxon>
        <taxon>Bacillati</taxon>
        <taxon>Bacillota</taxon>
        <taxon>Clostridia</taxon>
        <taxon>Lachnospirales</taxon>
        <taxon>Lachnospiraceae</taxon>
        <taxon>Claveliimonas</taxon>
    </lineage>
</organism>
<dbReference type="Pfam" id="PF04309">
    <property type="entry name" value="G3P_antiterm"/>
    <property type="match status" value="1"/>
</dbReference>
<proteinExistence type="predicted"/>
<protein>
    <submittedName>
        <fullName evidence="1">Glycerol uptake operon antiterminator</fullName>
    </submittedName>
</protein>
<dbReference type="InterPro" id="IPR006699">
    <property type="entry name" value="GlpP"/>
</dbReference>
<accession>A0ABM8I7T6</accession>
<dbReference type="Gene3D" id="3.20.20.70">
    <property type="entry name" value="Aldolase class I"/>
    <property type="match status" value="1"/>
</dbReference>